<accession>A0ABV2KR16</accession>
<dbReference type="Pfam" id="PF02620">
    <property type="entry name" value="YceD"/>
    <property type="match status" value="1"/>
</dbReference>
<feature type="compositionally biased region" description="Basic and acidic residues" evidence="1">
    <location>
        <begin position="155"/>
        <end position="173"/>
    </location>
</feature>
<comment type="caution">
    <text evidence="2">The sequence shown here is derived from an EMBL/GenBank/DDBJ whole genome shotgun (WGS) entry which is preliminary data.</text>
</comment>
<dbReference type="RefSeq" id="WP_354218406.1">
    <property type="nucleotide sequence ID" value="NZ_JBEPMX010000001.1"/>
</dbReference>
<feature type="region of interest" description="Disordered" evidence="1">
    <location>
        <begin position="153"/>
        <end position="187"/>
    </location>
</feature>
<evidence type="ECO:0000313" key="2">
    <source>
        <dbReference type="EMBL" id="MET3682034.1"/>
    </source>
</evidence>
<organism evidence="2 3">
    <name type="scientific">Alkalibacillus flavidus</name>
    <dbReference type="NCBI Taxonomy" id="546021"/>
    <lineage>
        <taxon>Bacteria</taxon>
        <taxon>Bacillati</taxon>
        <taxon>Bacillota</taxon>
        <taxon>Bacilli</taxon>
        <taxon>Bacillales</taxon>
        <taxon>Bacillaceae</taxon>
        <taxon>Alkalibacillus</taxon>
    </lineage>
</organism>
<dbReference type="EMBL" id="JBEPMX010000001">
    <property type="protein sequence ID" value="MET3682034.1"/>
    <property type="molecule type" value="Genomic_DNA"/>
</dbReference>
<sequence length="187" mass="21747">MQIALQKITARTPYTFSETVDVSELETFDNDIRRIGSVDVSVEATLNQDIFTFRININGEMILPCARTLVDVPYPFTVEAYEQFTQVDYKASKDDEIFLVDREVLDLTPYIKENILLEVPIRVFSEDTKIEDVVDEESGFTVLGEDEYLEQEAMQQEKFEQEKQSEQQSKVDPRLSSLKQYFEDDNE</sequence>
<name>A0ABV2KR16_9BACI</name>
<dbReference type="InterPro" id="IPR003772">
    <property type="entry name" value="YceD"/>
</dbReference>
<reference evidence="2 3" key="1">
    <citation type="submission" date="2024-06" db="EMBL/GenBank/DDBJ databases">
        <title>Genomic Encyclopedia of Type Strains, Phase IV (KMG-IV): sequencing the most valuable type-strain genomes for metagenomic binning, comparative biology and taxonomic classification.</title>
        <authorList>
            <person name="Goeker M."/>
        </authorList>
    </citation>
    <scope>NUCLEOTIDE SEQUENCE [LARGE SCALE GENOMIC DNA]</scope>
    <source>
        <strain evidence="2 3">DSM 23520</strain>
    </source>
</reference>
<protein>
    <recommendedName>
        <fullName evidence="4">DUF177 domain-containing protein</fullName>
    </recommendedName>
</protein>
<keyword evidence="3" id="KW-1185">Reference proteome</keyword>
<evidence type="ECO:0008006" key="4">
    <source>
        <dbReference type="Google" id="ProtNLM"/>
    </source>
</evidence>
<dbReference type="Proteomes" id="UP001549167">
    <property type="component" value="Unassembled WGS sequence"/>
</dbReference>
<gene>
    <name evidence="2" type="ORF">ABID56_000113</name>
</gene>
<evidence type="ECO:0000313" key="3">
    <source>
        <dbReference type="Proteomes" id="UP001549167"/>
    </source>
</evidence>
<proteinExistence type="predicted"/>
<evidence type="ECO:0000256" key="1">
    <source>
        <dbReference type="SAM" id="MobiDB-lite"/>
    </source>
</evidence>